<proteinExistence type="predicted"/>
<organism evidence="3 4">
    <name type="scientific">Exaiptasia diaphana</name>
    <name type="common">Tropical sea anemone</name>
    <name type="synonym">Aiptasia pulchella</name>
    <dbReference type="NCBI Taxonomy" id="2652724"/>
    <lineage>
        <taxon>Eukaryota</taxon>
        <taxon>Metazoa</taxon>
        <taxon>Cnidaria</taxon>
        <taxon>Anthozoa</taxon>
        <taxon>Hexacorallia</taxon>
        <taxon>Actiniaria</taxon>
        <taxon>Aiptasiidae</taxon>
        <taxon>Exaiptasia</taxon>
    </lineage>
</organism>
<reference evidence="3" key="1">
    <citation type="submission" date="2022-11" db="UniProtKB">
        <authorList>
            <consortium name="EnsemblMetazoa"/>
        </authorList>
    </citation>
    <scope>IDENTIFICATION</scope>
</reference>
<name>A0A913YWI3_EXADI</name>
<dbReference type="InterPro" id="IPR000421">
    <property type="entry name" value="FA58C"/>
</dbReference>
<dbReference type="InterPro" id="IPR008979">
    <property type="entry name" value="Galactose-bd-like_sf"/>
</dbReference>
<sequence>MWMEWSQWSKGCYMPKICVPRRNRTCLSRAPYTPSCIGSALEIKQCRPLPEVNNTNCKNPLGMENGRIKDSQITASSVLSVDPHADYFASHARLHLKSSGRIIGGWAPDAPYLNQFIQVDLGNRTVITKVATQGRAELTYNQFTSEYSLSYSDDATDWKDYEGDCVKIFPGNTDQNTVVTNEFEVPIIARYVRLIVKSWTSHAFIRMELYGCPYNPA</sequence>
<feature type="domain" description="F5/8 type C" evidence="2">
    <location>
        <begin position="57"/>
        <end position="212"/>
    </location>
</feature>
<dbReference type="AlphaFoldDB" id="A0A913YWI3"/>
<dbReference type="FunFam" id="2.60.120.260:FF:000002">
    <property type="entry name" value="Coagulation factor VIII"/>
    <property type="match status" value="1"/>
</dbReference>
<dbReference type="RefSeq" id="XP_028518426.1">
    <property type="nucleotide sequence ID" value="XM_028662625.1"/>
</dbReference>
<dbReference type="KEGG" id="epa:110246736"/>
<dbReference type="SUPFAM" id="SSF49785">
    <property type="entry name" value="Galactose-binding domain-like"/>
    <property type="match status" value="1"/>
</dbReference>
<protein>
    <recommendedName>
        <fullName evidence="2">F5/8 type C domain-containing protein</fullName>
    </recommendedName>
</protein>
<evidence type="ECO:0000313" key="3">
    <source>
        <dbReference type="EnsemblMetazoa" id="XP_028518426.1"/>
    </source>
</evidence>
<dbReference type="SMART" id="SM00231">
    <property type="entry name" value="FA58C"/>
    <property type="match status" value="1"/>
</dbReference>
<dbReference type="Proteomes" id="UP000887567">
    <property type="component" value="Unplaced"/>
</dbReference>
<accession>A0A913YWI3</accession>
<dbReference type="GeneID" id="110246736"/>
<dbReference type="CDD" id="cd00057">
    <property type="entry name" value="FA58C"/>
    <property type="match status" value="1"/>
</dbReference>
<keyword evidence="1" id="KW-1015">Disulfide bond</keyword>
<keyword evidence="4" id="KW-1185">Reference proteome</keyword>
<evidence type="ECO:0000259" key="2">
    <source>
        <dbReference type="PROSITE" id="PS50022"/>
    </source>
</evidence>
<dbReference type="OrthoDB" id="5952203at2759"/>
<dbReference type="PROSITE" id="PS50022">
    <property type="entry name" value="FA58C_3"/>
    <property type="match status" value="1"/>
</dbReference>
<dbReference type="OMA" id="SHAFIRM"/>
<dbReference type="Pfam" id="PF00754">
    <property type="entry name" value="F5_F8_type_C"/>
    <property type="match status" value="1"/>
</dbReference>
<evidence type="ECO:0000256" key="1">
    <source>
        <dbReference type="ARBA" id="ARBA00023157"/>
    </source>
</evidence>
<dbReference type="Gene3D" id="2.60.120.260">
    <property type="entry name" value="Galactose-binding domain-like"/>
    <property type="match status" value="1"/>
</dbReference>
<dbReference type="PROSITE" id="PS01285">
    <property type="entry name" value="FA58C_1"/>
    <property type="match status" value="1"/>
</dbReference>
<dbReference type="PANTHER" id="PTHR24543:SF291">
    <property type="entry name" value="SMOKE ALARM, ISOFORM D"/>
    <property type="match status" value="1"/>
</dbReference>
<dbReference type="PANTHER" id="PTHR24543">
    <property type="entry name" value="MULTICOPPER OXIDASE-RELATED"/>
    <property type="match status" value="1"/>
</dbReference>
<evidence type="ECO:0000313" key="4">
    <source>
        <dbReference type="Proteomes" id="UP000887567"/>
    </source>
</evidence>
<dbReference type="EnsemblMetazoa" id="XM_028662625.1">
    <property type="protein sequence ID" value="XP_028518426.1"/>
    <property type="gene ID" value="LOC110246736"/>
</dbReference>